<reference evidence="1 2" key="1">
    <citation type="submission" date="2018-02" db="EMBL/GenBank/DDBJ databases">
        <title>Insights into the biology of acidophilic members of the Acidiferrobacteraceae family derived from comparative genomic analyses.</title>
        <authorList>
            <person name="Issotta F."/>
            <person name="Thyssen C."/>
            <person name="Mena C."/>
            <person name="Moya A."/>
            <person name="Bellenberg S."/>
            <person name="Sproer C."/>
            <person name="Covarrubias P.C."/>
            <person name="Sand W."/>
            <person name="Quatrini R."/>
            <person name="Vera M."/>
        </authorList>
    </citation>
    <scope>NUCLEOTIDE SEQUENCE [LARGE SCALE GENOMIC DNA]</scope>
    <source>
        <strain evidence="2">m-1</strain>
    </source>
</reference>
<evidence type="ECO:0000313" key="2">
    <source>
        <dbReference type="Proteomes" id="UP000253250"/>
    </source>
</evidence>
<comment type="caution">
    <text evidence="1">The sequence shown here is derived from an EMBL/GenBank/DDBJ whole genome shotgun (WGS) entry which is preliminary data.</text>
</comment>
<evidence type="ECO:0000313" key="1">
    <source>
        <dbReference type="EMBL" id="RCN59418.1"/>
    </source>
</evidence>
<accession>A0A1C2FZU2</accession>
<gene>
    <name evidence="1" type="ORF">C4900_06935</name>
</gene>
<keyword evidence="2" id="KW-1185">Reference proteome</keyword>
<protein>
    <submittedName>
        <fullName evidence="1">Uncharacterized protein</fullName>
    </submittedName>
</protein>
<organism evidence="1 2">
    <name type="scientific">Acidiferrobacter thiooxydans</name>
    <dbReference type="NCBI Taxonomy" id="163359"/>
    <lineage>
        <taxon>Bacteria</taxon>
        <taxon>Pseudomonadati</taxon>
        <taxon>Pseudomonadota</taxon>
        <taxon>Gammaproteobacteria</taxon>
        <taxon>Acidiferrobacterales</taxon>
        <taxon>Acidiferrobacteraceae</taxon>
        <taxon>Acidiferrobacter</taxon>
    </lineage>
</organism>
<sequence length="62" mass="6891">MQAASAFSAVRFLLSIVRTPAVSVLEPHFDGRINFPCRVFAAMTFLWVFAYLSKMSAGVAHR</sequence>
<dbReference type="Proteomes" id="UP000253250">
    <property type="component" value="Unassembled WGS sequence"/>
</dbReference>
<proteinExistence type="predicted"/>
<name>A0A1C2FZU2_9GAMM</name>
<dbReference type="EMBL" id="PSYR01000001">
    <property type="protein sequence ID" value="RCN59418.1"/>
    <property type="molecule type" value="Genomic_DNA"/>
</dbReference>
<dbReference type="AlphaFoldDB" id="A0A1C2FZU2"/>